<organism evidence="4 5">
    <name type="scientific">Xylaria arbuscula</name>
    <dbReference type="NCBI Taxonomy" id="114810"/>
    <lineage>
        <taxon>Eukaryota</taxon>
        <taxon>Fungi</taxon>
        <taxon>Dikarya</taxon>
        <taxon>Ascomycota</taxon>
        <taxon>Pezizomycotina</taxon>
        <taxon>Sordariomycetes</taxon>
        <taxon>Xylariomycetidae</taxon>
        <taxon>Xylariales</taxon>
        <taxon>Xylariaceae</taxon>
        <taxon>Xylaria</taxon>
    </lineage>
</organism>
<dbReference type="Proteomes" id="UP001148614">
    <property type="component" value="Unassembled WGS sequence"/>
</dbReference>
<feature type="region of interest" description="Disordered" evidence="1">
    <location>
        <begin position="734"/>
        <end position="760"/>
    </location>
</feature>
<evidence type="ECO:0000259" key="3">
    <source>
        <dbReference type="PROSITE" id="PS51468"/>
    </source>
</evidence>
<dbReference type="PANTHER" id="PTHR45737:SF6">
    <property type="entry name" value="VON WILLEBRAND FACTOR A DOMAIN-CONTAINING PROTEIN 5A"/>
    <property type="match status" value="1"/>
</dbReference>
<dbReference type="InterPro" id="IPR036465">
    <property type="entry name" value="vWFA_dom_sf"/>
</dbReference>
<proteinExistence type="predicted"/>
<dbReference type="SMART" id="SM00609">
    <property type="entry name" value="VIT"/>
    <property type="match status" value="1"/>
</dbReference>
<protein>
    <recommendedName>
        <fullName evidence="6">VIT domain-containing protein</fullName>
    </recommendedName>
</protein>
<name>A0A9W8N5N6_9PEZI</name>
<feature type="domain" description="VWFA" evidence="2">
    <location>
        <begin position="297"/>
        <end position="473"/>
    </location>
</feature>
<evidence type="ECO:0000313" key="5">
    <source>
        <dbReference type="Proteomes" id="UP001148614"/>
    </source>
</evidence>
<dbReference type="AlphaFoldDB" id="A0A9W8N5N6"/>
<keyword evidence="5" id="KW-1185">Reference proteome</keyword>
<dbReference type="InterPro" id="IPR013694">
    <property type="entry name" value="VIT"/>
</dbReference>
<feature type="compositionally biased region" description="Basic and acidic residues" evidence="1">
    <location>
        <begin position="812"/>
        <end position="821"/>
    </location>
</feature>
<dbReference type="Pfam" id="PF13768">
    <property type="entry name" value="VWA_3"/>
    <property type="match status" value="1"/>
</dbReference>
<dbReference type="PANTHER" id="PTHR45737">
    <property type="entry name" value="VON WILLEBRAND FACTOR A DOMAIN-CONTAINING PROTEIN 5A"/>
    <property type="match status" value="1"/>
</dbReference>
<dbReference type="VEuPathDB" id="FungiDB:F4678DRAFT_478201"/>
<dbReference type="PROSITE" id="PS50234">
    <property type="entry name" value="VWFA"/>
    <property type="match status" value="1"/>
</dbReference>
<evidence type="ECO:0000313" key="4">
    <source>
        <dbReference type="EMBL" id="KAJ3557432.1"/>
    </source>
</evidence>
<dbReference type="EMBL" id="JANPWZ010002607">
    <property type="protein sequence ID" value="KAJ3557432.1"/>
    <property type="molecule type" value="Genomic_DNA"/>
</dbReference>
<feature type="region of interest" description="Disordered" evidence="1">
    <location>
        <begin position="801"/>
        <end position="824"/>
    </location>
</feature>
<sequence length="961" mass="105317">MSSNIHSSPLCGCWYTLAGPRNPYYSLQPQRAWLPQRGMKSHTVIKDVTSRTVLTQIFSNDSNEQLKNIAYSFPLYDGVSVVSFTATIGDVKIHGVVKEKQQARREYREAVDKGSKAGLLEQAHESSDTFVTSIGNVPAGSKVIIEVIYVGELKHDAQHNGIRFTIPSSIAPRYGPTPSDMATAPTLHKTTDAIEVVVDFESPEGCPIQHLISPSHFIAVGIGRTSTMGPTVHLANRGYATLSLDTTVLDKEFVFIASIKDGDNPKALLETHPNIPNQRALMATLVPRFNITPSYGEIVFIVDRSGSMGGKIDLVIKAMTILLKSLPVGVKFNICSFGSHHAFLWPESKSYNDTSLNSAINHVSAFHADFGGTEMYRPVQATISQRFTDMPLDAIVLTDGQIWELAPLLQLIRNATVNNNCRFFSLGIGSGASTALVEGIATAGNGFSQFVAEGEQMDTKMVRLLKGALVPHINDYRLEVKYKHDDFEMIDSVREASKVRIEMPATTTSKNVSKPSISFFNEEIGLEKDPAMTSDGTNSDRFAHLPVISSPSVIQAPYQIPPLYSFSRTTVYILLGPETYDKTPEALVLRATCSDGPLELEIKVEDVGKGETIHQLAAKKAVSELETSGGWLSAATDKADGTLLKNKHPGRWDEIVEREAVRLGVKYQIAGRWTSFVALEGDAKHETVVVGTKPSLSFDPTIESFDPTIESQDANFDFDMGASAMLAIPRQFQFQPPSSATPPGGQHTRYRRVSSSPSFRPSNMFKQARSAMGSAASAIFNKRNNGEGGVEEAAVASPYMECKKTRRPRRLASREDSDHPPKRVLHRLTRAASGRSMEASVSFECVQSPSEMQAPINANVDRSVALREVVRMQKSDGSWDWSAALLTLLGVVLDPRKQDAVVVTALAIAFLQKHGAHNAETWELIVQKAKNWLAQQQGVDVDKEISDAEKIIETATPDWSR</sequence>
<evidence type="ECO:0000259" key="2">
    <source>
        <dbReference type="PROSITE" id="PS50234"/>
    </source>
</evidence>
<dbReference type="PROSITE" id="PS51468">
    <property type="entry name" value="VIT"/>
    <property type="match status" value="1"/>
</dbReference>
<dbReference type="SMART" id="SM00327">
    <property type="entry name" value="VWA"/>
    <property type="match status" value="1"/>
</dbReference>
<evidence type="ECO:0000256" key="1">
    <source>
        <dbReference type="SAM" id="MobiDB-lite"/>
    </source>
</evidence>
<accession>A0A9W8N5N6</accession>
<reference evidence="4" key="1">
    <citation type="submission" date="2022-07" db="EMBL/GenBank/DDBJ databases">
        <title>Genome Sequence of Xylaria arbuscula.</title>
        <authorList>
            <person name="Buettner E."/>
        </authorList>
    </citation>
    <scope>NUCLEOTIDE SEQUENCE</scope>
    <source>
        <strain evidence="4">VT107</strain>
    </source>
</reference>
<dbReference type="InterPro" id="IPR002035">
    <property type="entry name" value="VWF_A"/>
</dbReference>
<dbReference type="Pfam" id="PF08487">
    <property type="entry name" value="VIT"/>
    <property type="match status" value="1"/>
</dbReference>
<evidence type="ECO:0008006" key="6">
    <source>
        <dbReference type="Google" id="ProtNLM"/>
    </source>
</evidence>
<comment type="caution">
    <text evidence="4">The sequence shown here is derived from an EMBL/GenBank/DDBJ whole genome shotgun (WGS) entry which is preliminary data.</text>
</comment>
<dbReference type="Gene3D" id="3.40.50.410">
    <property type="entry name" value="von Willebrand factor, type A domain"/>
    <property type="match status" value="1"/>
</dbReference>
<feature type="domain" description="VIT" evidence="3">
    <location>
        <begin position="20"/>
        <end position="151"/>
    </location>
</feature>
<dbReference type="SUPFAM" id="SSF53300">
    <property type="entry name" value="vWA-like"/>
    <property type="match status" value="1"/>
</dbReference>
<gene>
    <name evidence="4" type="ORF">NPX13_g9929</name>
</gene>